<dbReference type="InterPro" id="IPR035965">
    <property type="entry name" value="PAS-like_dom_sf"/>
</dbReference>
<dbReference type="SMART" id="SM00387">
    <property type="entry name" value="HATPase_c"/>
    <property type="match status" value="1"/>
</dbReference>
<dbReference type="OrthoDB" id="8127at2157"/>
<feature type="transmembrane region" description="Helical" evidence="7">
    <location>
        <begin position="101"/>
        <end position="125"/>
    </location>
</feature>
<dbReference type="InterPro" id="IPR004358">
    <property type="entry name" value="Sig_transdc_His_kin-like_C"/>
</dbReference>
<dbReference type="PANTHER" id="PTHR44936">
    <property type="entry name" value="SENSOR PROTEIN CREC"/>
    <property type="match status" value="1"/>
</dbReference>
<dbReference type="GO" id="GO:0004673">
    <property type="term" value="F:protein histidine kinase activity"/>
    <property type="evidence" value="ECO:0007669"/>
    <property type="project" value="UniProtKB-EC"/>
</dbReference>
<feature type="transmembrane region" description="Helical" evidence="7">
    <location>
        <begin position="34"/>
        <end position="58"/>
    </location>
</feature>
<dbReference type="Gene3D" id="3.30.565.10">
    <property type="entry name" value="Histidine kinase-like ATPase, C-terminal domain"/>
    <property type="match status" value="1"/>
</dbReference>
<comment type="catalytic activity">
    <reaction evidence="1">
        <text>ATP + protein L-histidine = ADP + protein N-phospho-L-histidine.</text>
        <dbReference type="EC" id="2.7.13.3"/>
    </reaction>
</comment>
<dbReference type="PANTHER" id="PTHR44936:SF10">
    <property type="entry name" value="SENSOR PROTEIN RSTB"/>
    <property type="match status" value="1"/>
</dbReference>
<reference evidence="10" key="1">
    <citation type="journal article" date="2015" name="Microbiology">
        <title>Genome of Methanoregula boonei 6A8 reveals adaptations to oligotrophic peatland environments.</title>
        <authorList>
            <person name="Braeuer S."/>
            <person name="Cadillo-Quiroz H."/>
            <person name="Kyrpides N."/>
            <person name="Woyke T."/>
            <person name="Goodwin L."/>
            <person name="Detter C."/>
            <person name="Podell S."/>
            <person name="Yavitt J.B."/>
            <person name="Zinder S.H."/>
        </authorList>
    </citation>
    <scope>NUCLEOTIDE SEQUENCE [LARGE SCALE GENOMIC DNA]</scope>
    <source>
        <strain evidence="10">DSM 21154 / JCM 14090 / 6A8</strain>
    </source>
</reference>
<dbReference type="InterPro" id="IPR031621">
    <property type="entry name" value="HisKA_7TM"/>
</dbReference>
<dbReference type="InterPro" id="IPR005467">
    <property type="entry name" value="His_kinase_dom"/>
</dbReference>
<evidence type="ECO:0000256" key="7">
    <source>
        <dbReference type="SAM" id="Phobius"/>
    </source>
</evidence>
<keyword evidence="7" id="KW-1133">Transmembrane helix</keyword>
<dbReference type="HOGENOM" id="CLU_000445_114_58_2"/>
<dbReference type="Pfam" id="PF08448">
    <property type="entry name" value="PAS_4"/>
    <property type="match status" value="1"/>
</dbReference>
<dbReference type="Pfam" id="PF16927">
    <property type="entry name" value="HisKA_7TM"/>
    <property type="match status" value="1"/>
</dbReference>
<protein>
    <recommendedName>
        <fullName evidence="2">histidine kinase</fullName>
        <ecNumber evidence="2">2.7.13.3</ecNumber>
    </recommendedName>
</protein>
<dbReference type="EC" id="2.7.13.3" evidence="2"/>
<feature type="transmembrane region" description="Helical" evidence="7">
    <location>
        <begin position="6"/>
        <end position="27"/>
    </location>
</feature>
<keyword evidence="4" id="KW-0547">Nucleotide-binding</keyword>
<proteinExistence type="predicted"/>
<organism evidence="9 10">
    <name type="scientific">Methanoregula boonei (strain DSM 21154 / JCM 14090 / 6A8)</name>
    <dbReference type="NCBI Taxonomy" id="456442"/>
    <lineage>
        <taxon>Archaea</taxon>
        <taxon>Methanobacteriati</taxon>
        <taxon>Methanobacteriota</taxon>
        <taxon>Stenosarchaea group</taxon>
        <taxon>Methanomicrobia</taxon>
        <taxon>Methanomicrobiales</taxon>
        <taxon>Methanoregulaceae</taxon>
        <taxon>Methanoregula</taxon>
    </lineage>
</organism>
<sequence>MILQYSPFFFPLLLSGGLTGIIAYISIRNRSNPVALPFAVLMGAVTLWTTAYAVQLITADLATTLFFTDLEYIGIVTVPVAWLLVVLCYTGRPRYVTARNVGLLMIVPAIVVLLVATDPLHHLYYSLIYPGQVAGSVLWIFTRGPLFWINVGYNYILLIVSLILLASRFSGAPAVYRRQILILGIAVIVPVLANFVYLSPIDPVPGLDLTPFTFTAVGIILAVGLFRYHLFLTLPVAYPQVFSAISDGIIVADISNRILDLNPAAQTIAQVPGELIGKVITSPFPQLSVFVANDGCIAESHQEIVIPNESSSRWYDVTCRQLRISGQSPTGHLFILRDITDRHMALDALASAHRKLNLLSTVTRHDMMNKLTGLMVYLDLIRSTHDPAVRDRYLRQVDEIARMIRDEVAFTRDYQEMGVKSPAWQDLSACIASAKSQVDLGKIRVTEDCRGTELFADPLLVKVIINLLENAVRHGGSRLSMVRFSCRHEGDSLVIVCEDDGTGIGDTDKGRLFARGFGKNTGLGLFLSHEILAGTGLFIRENGIPGQGARFEITAPSGSFRVTGDTFLR</sequence>
<dbReference type="STRING" id="456442.Mboo_1104"/>
<feature type="transmembrane region" description="Helical" evidence="7">
    <location>
        <begin position="179"/>
        <end position="197"/>
    </location>
</feature>
<keyword evidence="10" id="KW-1185">Reference proteome</keyword>
<dbReference type="eggNOG" id="arCOG02327">
    <property type="taxonomic scope" value="Archaea"/>
</dbReference>
<evidence type="ECO:0000256" key="1">
    <source>
        <dbReference type="ARBA" id="ARBA00000085"/>
    </source>
</evidence>
<keyword evidence="3" id="KW-0808">Transferase</keyword>
<dbReference type="Proteomes" id="UP000002408">
    <property type="component" value="Chromosome"/>
</dbReference>
<dbReference type="KEGG" id="mbn:Mboo_1104"/>
<dbReference type="CDD" id="cd00130">
    <property type="entry name" value="PAS"/>
    <property type="match status" value="1"/>
</dbReference>
<evidence type="ECO:0000256" key="6">
    <source>
        <dbReference type="ARBA" id="ARBA00022840"/>
    </source>
</evidence>
<dbReference type="AlphaFoldDB" id="A7I7B1"/>
<accession>A7I7B1</accession>
<dbReference type="InterPro" id="IPR000014">
    <property type="entry name" value="PAS"/>
</dbReference>
<feature type="domain" description="Histidine kinase" evidence="8">
    <location>
        <begin position="362"/>
        <end position="559"/>
    </location>
</feature>
<dbReference type="Gene3D" id="3.30.450.20">
    <property type="entry name" value="PAS domain"/>
    <property type="match status" value="1"/>
</dbReference>
<keyword evidence="6" id="KW-0067">ATP-binding</keyword>
<dbReference type="Pfam" id="PF02518">
    <property type="entry name" value="HATPase_c"/>
    <property type="match status" value="1"/>
</dbReference>
<dbReference type="InterPro" id="IPR050980">
    <property type="entry name" value="2C_sensor_his_kinase"/>
</dbReference>
<dbReference type="PROSITE" id="PS50109">
    <property type="entry name" value="HIS_KIN"/>
    <property type="match status" value="1"/>
</dbReference>
<evidence type="ECO:0000259" key="8">
    <source>
        <dbReference type="PROSITE" id="PS50109"/>
    </source>
</evidence>
<dbReference type="PRINTS" id="PR00344">
    <property type="entry name" value="BCTRLSENSOR"/>
</dbReference>
<dbReference type="EMBL" id="CP000780">
    <property type="protein sequence ID" value="ABS55622.1"/>
    <property type="molecule type" value="Genomic_DNA"/>
</dbReference>
<keyword evidence="7" id="KW-0472">Membrane</keyword>
<gene>
    <name evidence="9" type="ordered locus">Mboo_1104</name>
</gene>
<dbReference type="InterPro" id="IPR013656">
    <property type="entry name" value="PAS_4"/>
</dbReference>
<keyword evidence="7" id="KW-0812">Transmembrane</keyword>
<dbReference type="RefSeq" id="WP_012106649.1">
    <property type="nucleotide sequence ID" value="NC_009712.1"/>
</dbReference>
<dbReference type="SUPFAM" id="SSF55874">
    <property type="entry name" value="ATPase domain of HSP90 chaperone/DNA topoisomerase II/histidine kinase"/>
    <property type="match status" value="1"/>
</dbReference>
<dbReference type="InterPro" id="IPR003594">
    <property type="entry name" value="HATPase_dom"/>
</dbReference>
<evidence type="ECO:0000313" key="10">
    <source>
        <dbReference type="Proteomes" id="UP000002408"/>
    </source>
</evidence>
<dbReference type="GeneID" id="5411264"/>
<feature type="transmembrane region" description="Helical" evidence="7">
    <location>
        <begin position="209"/>
        <end position="230"/>
    </location>
</feature>
<dbReference type="InterPro" id="IPR036890">
    <property type="entry name" value="HATPase_C_sf"/>
</dbReference>
<name>A7I7B1_METB6</name>
<feature type="transmembrane region" description="Helical" evidence="7">
    <location>
        <begin position="145"/>
        <end position="167"/>
    </location>
</feature>
<evidence type="ECO:0000256" key="3">
    <source>
        <dbReference type="ARBA" id="ARBA00022679"/>
    </source>
</evidence>
<evidence type="ECO:0000313" key="9">
    <source>
        <dbReference type="EMBL" id="ABS55622.1"/>
    </source>
</evidence>
<dbReference type="GO" id="GO:0005524">
    <property type="term" value="F:ATP binding"/>
    <property type="evidence" value="ECO:0007669"/>
    <property type="project" value="UniProtKB-KW"/>
</dbReference>
<feature type="transmembrane region" description="Helical" evidence="7">
    <location>
        <begin position="70"/>
        <end position="89"/>
    </location>
</feature>
<keyword evidence="5 9" id="KW-0418">Kinase</keyword>
<evidence type="ECO:0000256" key="5">
    <source>
        <dbReference type="ARBA" id="ARBA00022777"/>
    </source>
</evidence>
<dbReference type="SUPFAM" id="SSF55785">
    <property type="entry name" value="PYP-like sensor domain (PAS domain)"/>
    <property type="match status" value="1"/>
</dbReference>
<evidence type="ECO:0000256" key="4">
    <source>
        <dbReference type="ARBA" id="ARBA00022741"/>
    </source>
</evidence>
<evidence type="ECO:0000256" key="2">
    <source>
        <dbReference type="ARBA" id="ARBA00012438"/>
    </source>
</evidence>